<evidence type="ECO:0000313" key="2">
    <source>
        <dbReference type="EMBL" id="GEU88215.1"/>
    </source>
</evidence>
<reference evidence="2" key="1">
    <citation type="journal article" date="2019" name="Sci. Rep.">
        <title>Draft genome of Tanacetum cinerariifolium, the natural source of mosquito coil.</title>
        <authorList>
            <person name="Yamashiro T."/>
            <person name="Shiraishi A."/>
            <person name="Satake H."/>
            <person name="Nakayama K."/>
        </authorList>
    </citation>
    <scope>NUCLEOTIDE SEQUENCE</scope>
</reference>
<dbReference type="SUPFAM" id="SSF48371">
    <property type="entry name" value="ARM repeat"/>
    <property type="match status" value="1"/>
</dbReference>
<dbReference type="EMBL" id="BKCJ010009702">
    <property type="protein sequence ID" value="GEU88215.1"/>
    <property type="molecule type" value="Genomic_DNA"/>
</dbReference>
<feature type="compositionally biased region" description="Acidic residues" evidence="1">
    <location>
        <begin position="280"/>
        <end position="325"/>
    </location>
</feature>
<gene>
    <name evidence="2" type="ORF">Tci_060193</name>
</gene>
<feature type="region of interest" description="Disordered" evidence="1">
    <location>
        <begin position="212"/>
        <end position="240"/>
    </location>
</feature>
<accession>A0A6L2NUD2</accession>
<proteinExistence type="predicted"/>
<organism evidence="2">
    <name type="scientific">Tanacetum cinerariifolium</name>
    <name type="common">Dalmatian daisy</name>
    <name type="synonym">Chrysanthemum cinerariifolium</name>
    <dbReference type="NCBI Taxonomy" id="118510"/>
    <lineage>
        <taxon>Eukaryota</taxon>
        <taxon>Viridiplantae</taxon>
        <taxon>Streptophyta</taxon>
        <taxon>Embryophyta</taxon>
        <taxon>Tracheophyta</taxon>
        <taxon>Spermatophyta</taxon>
        <taxon>Magnoliopsida</taxon>
        <taxon>eudicotyledons</taxon>
        <taxon>Gunneridae</taxon>
        <taxon>Pentapetalae</taxon>
        <taxon>asterids</taxon>
        <taxon>campanulids</taxon>
        <taxon>Asterales</taxon>
        <taxon>Asteraceae</taxon>
        <taxon>Asteroideae</taxon>
        <taxon>Anthemideae</taxon>
        <taxon>Anthemidinae</taxon>
        <taxon>Tanacetum</taxon>
    </lineage>
</organism>
<sequence>MDMTIDQKVALNEALVPHASRLRIRKSTFHLRSDISSKELTLQLAAATVHHHSIHFKMNNKKRIVNLEFFKDMLHICPRLPIQPFDKLPFEEEILAFLRYLGHSGELKKITDVNINKLHQPWRSFAAIINKCLSGKSTGYDIPRFTKVIIHFFMTKDPSITRRNKFGTILPIELTNEDIGNSATYKEYYAVASGAAPLMTKASVRKTRSSFDTTITPPMAAGTRLSTSAKGKQPAKSSKAKGLYVLSEVAMTEAEQIKFATKEACNKLIYLKPVDRKSSDEDDDDEVDDRSDDQEDEDDQDDDDQMDDDQDDNDDDQDTDNDGDDFNVGGKEGQDAEDDDEELYKDVNINLEGRDVQMTNVHTTQEFKDTHVTLTSINPDGQQQSLSVSSQIVTSMLNPSTDAGIDSLFESTPRVDVHASTTVAPITLTAPALPPPTIPIIS</sequence>
<dbReference type="InterPro" id="IPR016024">
    <property type="entry name" value="ARM-type_fold"/>
</dbReference>
<feature type="region of interest" description="Disordered" evidence="1">
    <location>
        <begin position="275"/>
        <end position="342"/>
    </location>
</feature>
<evidence type="ECO:0000256" key="1">
    <source>
        <dbReference type="SAM" id="MobiDB-lite"/>
    </source>
</evidence>
<comment type="caution">
    <text evidence="2">The sequence shown here is derived from an EMBL/GenBank/DDBJ whole genome shotgun (WGS) entry which is preliminary data.</text>
</comment>
<protein>
    <submittedName>
        <fullName evidence="2">Uncharacterized protein</fullName>
    </submittedName>
</protein>
<dbReference type="AlphaFoldDB" id="A0A6L2NUD2"/>
<name>A0A6L2NUD2_TANCI</name>